<keyword evidence="2" id="KW-1185">Reference proteome</keyword>
<proteinExistence type="predicted"/>
<evidence type="ECO:0008006" key="3">
    <source>
        <dbReference type="Google" id="ProtNLM"/>
    </source>
</evidence>
<feature type="non-terminal residue" evidence="1">
    <location>
        <position position="1"/>
    </location>
</feature>
<dbReference type="EMBL" id="CAUYUJ010011148">
    <property type="protein sequence ID" value="CAK0831195.1"/>
    <property type="molecule type" value="Genomic_DNA"/>
</dbReference>
<gene>
    <name evidence="1" type="ORF">PCOR1329_LOCUS29598</name>
</gene>
<evidence type="ECO:0000313" key="1">
    <source>
        <dbReference type="EMBL" id="CAK0831195.1"/>
    </source>
</evidence>
<protein>
    <recommendedName>
        <fullName evidence="3">Poly(ADP-ribose) glycohydrolase</fullName>
    </recommendedName>
</protein>
<accession>A0ABN9SHM3</accession>
<evidence type="ECO:0000313" key="2">
    <source>
        <dbReference type="Proteomes" id="UP001189429"/>
    </source>
</evidence>
<reference evidence="1" key="1">
    <citation type="submission" date="2023-10" db="EMBL/GenBank/DDBJ databases">
        <authorList>
            <person name="Chen Y."/>
            <person name="Shah S."/>
            <person name="Dougan E. K."/>
            <person name="Thang M."/>
            <person name="Chan C."/>
        </authorList>
    </citation>
    <scope>NUCLEOTIDE SEQUENCE [LARGE SCALE GENOMIC DNA]</scope>
</reference>
<name>A0ABN9SHM3_9DINO</name>
<comment type="caution">
    <text evidence="1">The sequence shown here is derived from an EMBL/GenBank/DDBJ whole genome shotgun (WGS) entry which is preliminary data.</text>
</comment>
<sequence length="258" mass="27238">GPAVILAQAGWAPALFALGVLRADLSLRFCGAMYRHLRPASLNMSLVPGLHLSTSKSQCPRTPGEGVKPCLLLELEECESPDNLYESIRSCGTSADGESLRSFGAPDGPMCKLLGACQDAASDSAVVGPCEPNVTGHCEPPSPVSSALVRSGVGAPALKAVLPLGAGAVDHSEPPSPFDSILVCALPQPATQLERRRGWAEEPQVVETYEFDAVGCREPDSPFDSMLLRSKRQNAFARSVLPFVVRDARARCQLGTAM</sequence>
<organism evidence="1 2">
    <name type="scientific">Prorocentrum cordatum</name>
    <dbReference type="NCBI Taxonomy" id="2364126"/>
    <lineage>
        <taxon>Eukaryota</taxon>
        <taxon>Sar</taxon>
        <taxon>Alveolata</taxon>
        <taxon>Dinophyceae</taxon>
        <taxon>Prorocentrales</taxon>
        <taxon>Prorocentraceae</taxon>
        <taxon>Prorocentrum</taxon>
    </lineage>
</organism>
<dbReference type="Proteomes" id="UP001189429">
    <property type="component" value="Unassembled WGS sequence"/>
</dbReference>